<organism evidence="1 2">
    <name type="scientific">Barrientosiimonas endolithica</name>
    <dbReference type="NCBI Taxonomy" id="1535208"/>
    <lineage>
        <taxon>Bacteria</taxon>
        <taxon>Bacillati</taxon>
        <taxon>Actinomycetota</taxon>
        <taxon>Actinomycetes</taxon>
        <taxon>Micrococcales</taxon>
        <taxon>Dermacoccaceae</taxon>
        <taxon>Barrientosiimonas</taxon>
    </lineage>
</organism>
<reference evidence="2" key="1">
    <citation type="journal article" date="2019" name="Int. J. Syst. Evol. Microbiol.">
        <title>The Global Catalogue of Microorganisms (GCM) 10K type strain sequencing project: providing services to taxonomists for standard genome sequencing and annotation.</title>
        <authorList>
            <consortium name="The Broad Institute Genomics Platform"/>
            <consortium name="The Broad Institute Genome Sequencing Center for Infectious Disease"/>
            <person name="Wu L."/>
            <person name="Ma J."/>
        </authorList>
    </citation>
    <scope>NUCLEOTIDE SEQUENCE [LARGE SCALE GENOMIC DNA]</scope>
    <source>
        <strain evidence="2">NBRC 110608</strain>
    </source>
</reference>
<dbReference type="InterPro" id="IPR034660">
    <property type="entry name" value="DinB/YfiT-like"/>
</dbReference>
<evidence type="ECO:0008006" key="3">
    <source>
        <dbReference type="Google" id="ProtNLM"/>
    </source>
</evidence>
<keyword evidence="2" id="KW-1185">Reference proteome</keyword>
<proteinExistence type="predicted"/>
<evidence type="ECO:0000313" key="1">
    <source>
        <dbReference type="EMBL" id="BDZ57056.1"/>
    </source>
</evidence>
<evidence type="ECO:0000313" key="2">
    <source>
        <dbReference type="Proteomes" id="UP001321421"/>
    </source>
</evidence>
<dbReference type="Pfam" id="PF04978">
    <property type="entry name" value="MST"/>
    <property type="match status" value="1"/>
</dbReference>
<dbReference type="Proteomes" id="UP001321421">
    <property type="component" value="Chromosome"/>
</dbReference>
<protein>
    <recommendedName>
        <fullName evidence="3">DinB family protein</fullName>
    </recommendedName>
</protein>
<dbReference type="EMBL" id="AP027735">
    <property type="protein sequence ID" value="BDZ57056.1"/>
    <property type="molecule type" value="Genomic_DNA"/>
</dbReference>
<dbReference type="RefSeq" id="WP_289232333.1">
    <property type="nucleotide sequence ID" value="NZ_AP027735.1"/>
</dbReference>
<dbReference type="InterPro" id="IPR007061">
    <property type="entry name" value="MST-like"/>
</dbReference>
<sequence>MNLHVATERELLEGLLDVQRAEIARILDDADEAEARSRLVPSLTTPMGLVKHATFVERIWFHSRVAGVPRQELGLPDTVDESFVLTEDDTIENVRQGFLDACARSRTIAAEHELDDECMWHQGPVNLRFVYGHMIAELARHAGHGDILVEQIREARRD</sequence>
<gene>
    <name evidence="1" type="ORF">GCM10025872_07130</name>
</gene>
<accession>A0ABM8H8B4</accession>
<dbReference type="Gene3D" id="1.20.120.450">
    <property type="entry name" value="dinb family like domain"/>
    <property type="match status" value="1"/>
</dbReference>
<dbReference type="SUPFAM" id="SSF109854">
    <property type="entry name" value="DinB/YfiT-like putative metalloenzymes"/>
    <property type="match status" value="1"/>
</dbReference>
<name>A0ABM8H8B4_9MICO</name>